<dbReference type="NCBIfam" id="TIGR01845">
    <property type="entry name" value="outer_NodT"/>
    <property type="match status" value="1"/>
</dbReference>
<evidence type="ECO:0000256" key="1">
    <source>
        <dbReference type="ARBA" id="ARBA00007613"/>
    </source>
</evidence>
<evidence type="ECO:0000256" key="2">
    <source>
        <dbReference type="RuleBase" id="RU362097"/>
    </source>
</evidence>
<dbReference type="GO" id="GO:0015562">
    <property type="term" value="F:efflux transmembrane transporter activity"/>
    <property type="evidence" value="ECO:0007669"/>
    <property type="project" value="InterPro"/>
</dbReference>
<sequence length="496" mass="53235">MRKITLIASLLLGGCINLAPEHQAPDLPTAAEYDAAYRPETGGPLASEIAWRDFFGDERLEALIAAALDNNRDLVQATGRIAEARAAFRVQRAERLPEVGASGSAIRSRTPIGSSALGAVTTNQGEDADDGETVDAPAAVTVTNYDLSVGVSSFELDFWGRVRNLSDAALARYLSTVAAERAFRLSLVGDVASAYFTLLEADERISLAEATLESRQEELRIARLRLESGITSALDFRQADALVTQAQTELSALQLSRAETRNLLAVLVGGPVAGDLPPGHSLEEQDLVTTIDAGMPSTLLLARPDVIAAEYDLQAARFDIGAARAAFFPTISLTGTAGFASTELDNLVGDDGFSWRFGPSIDLPLFDWGRREANLDVAEARELIQVAAYERAIQTAFREVSDALARRRWLAEQVEAQERNVAALDAISRLARLRYREGAARYLEVLDAERNLFAARQNLIVIERQLAEAHVALYVALGGGGGFSVPAPPAATAEGS</sequence>
<dbReference type="AlphaFoldDB" id="A0A219B1G9"/>
<gene>
    <name evidence="4" type="ORF">B5C34_15665</name>
</gene>
<reference evidence="5" key="1">
    <citation type="submission" date="2017-05" db="EMBL/GenBank/DDBJ databases">
        <authorList>
            <person name="Lin X."/>
        </authorList>
    </citation>
    <scope>NUCLEOTIDE SEQUENCE [LARGE SCALE GENOMIC DNA]</scope>
    <source>
        <strain evidence="5">JLT2012</strain>
    </source>
</reference>
<comment type="caution">
    <text evidence="4">The sequence shown here is derived from an EMBL/GenBank/DDBJ whole genome shotgun (WGS) entry which is preliminary data.</text>
</comment>
<dbReference type="PROSITE" id="PS51257">
    <property type="entry name" value="PROKAR_LIPOPROTEIN"/>
    <property type="match status" value="1"/>
</dbReference>
<dbReference type="PANTHER" id="PTHR30203:SF32">
    <property type="entry name" value="CATION EFFLUX SYSTEM PROTEIN CUSC"/>
    <property type="match status" value="1"/>
</dbReference>
<comment type="subcellular location">
    <subcellularLocation>
        <location evidence="2">Cell membrane</location>
        <topology evidence="2">Lipid-anchor</topology>
    </subcellularLocation>
</comment>
<keyword evidence="3" id="KW-0175">Coiled coil</keyword>
<keyword evidence="2" id="KW-1134">Transmembrane beta strand</keyword>
<dbReference type="InterPro" id="IPR003423">
    <property type="entry name" value="OMP_efflux"/>
</dbReference>
<dbReference type="Gene3D" id="1.20.1600.10">
    <property type="entry name" value="Outer membrane efflux proteins (OEP)"/>
    <property type="match status" value="1"/>
</dbReference>
<organism evidence="4 5">
    <name type="scientific">Pacificimonas flava</name>
    <dbReference type="NCBI Taxonomy" id="1234595"/>
    <lineage>
        <taxon>Bacteria</taxon>
        <taxon>Pseudomonadati</taxon>
        <taxon>Pseudomonadota</taxon>
        <taxon>Alphaproteobacteria</taxon>
        <taxon>Sphingomonadales</taxon>
        <taxon>Sphingosinicellaceae</taxon>
        <taxon>Pacificimonas</taxon>
    </lineage>
</organism>
<dbReference type="PANTHER" id="PTHR30203">
    <property type="entry name" value="OUTER MEMBRANE CATION EFFLUX PROTEIN"/>
    <property type="match status" value="1"/>
</dbReference>
<keyword evidence="2" id="KW-0472">Membrane</keyword>
<dbReference type="Proteomes" id="UP000198462">
    <property type="component" value="Unassembled WGS sequence"/>
</dbReference>
<keyword evidence="5" id="KW-1185">Reference proteome</keyword>
<name>A0A219B1G9_9SPHN</name>
<dbReference type="Pfam" id="PF02321">
    <property type="entry name" value="OEP"/>
    <property type="match status" value="2"/>
</dbReference>
<keyword evidence="2" id="KW-0564">Palmitate</keyword>
<keyword evidence="2" id="KW-0449">Lipoprotein</keyword>
<dbReference type="SUPFAM" id="SSF56954">
    <property type="entry name" value="Outer membrane efflux proteins (OEP)"/>
    <property type="match status" value="1"/>
</dbReference>
<accession>A0A219B1G9</accession>
<evidence type="ECO:0000256" key="3">
    <source>
        <dbReference type="SAM" id="Coils"/>
    </source>
</evidence>
<comment type="similarity">
    <text evidence="1 2">Belongs to the outer membrane factor (OMF) (TC 1.B.17) family.</text>
</comment>
<dbReference type="InterPro" id="IPR010131">
    <property type="entry name" value="MdtP/NodT-like"/>
</dbReference>
<dbReference type="GO" id="GO:0005886">
    <property type="term" value="C:plasma membrane"/>
    <property type="evidence" value="ECO:0007669"/>
    <property type="project" value="UniProtKB-SubCell"/>
</dbReference>
<dbReference type="RefSeq" id="WP_088713768.1">
    <property type="nucleotide sequence ID" value="NZ_NFZT01000007.1"/>
</dbReference>
<dbReference type="OrthoDB" id="7181739at2"/>
<evidence type="ECO:0000313" key="5">
    <source>
        <dbReference type="Proteomes" id="UP000198462"/>
    </source>
</evidence>
<keyword evidence="2" id="KW-0812">Transmembrane</keyword>
<proteinExistence type="inferred from homology"/>
<protein>
    <submittedName>
        <fullName evidence="4">RND transporter</fullName>
    </submittedName>
</protein>
<evidence type="ECO:0000313" key="4">
    <source>
        <dbReference type="EMBL" id="OWV31973.1"/>
    </source>
</evidence>
<feature type="coiled-coil region" evidence="3">
    <location>
        <begin position="198"/>
        <end position="227"/>
    </location>
</feature>
<dbReference type="EMBL" id="NFZT01000007">
    <property type="protein sequence ID" value="OWV31973.1"/>
    <property type="molecule type" value="Genomic_DNA"/>
</dbReference>
<dbReference type="Gene3D" id="2.20.200.10">
    <property type="entry name" value="Outer membrane efflux proteins (OEP)"/>
    <property type="match status" value="1"/>
</dbReference>